<name>A0A380N0C9_9GAMM</name>
<dbReference type="EMBL" id="UHIC01000001">
    <property type="protein sequence ID" value="SUO97978.1"/>
    <property type="molecule type" value="Genomic_DNA"/>
</dbReference>
<protein>
    <submittedName>
        <fullName evidence="1">Predicted peroxiredoxins</fullName>
    </submittedName>
</protein>
<dbReference type="Gene3D" id="3.40.1260.10">
    <property type="entry name" value="DsrEFH-like"/>
    <property type="match status" value="1"/>
</dbReference>
<sequence>MAEKLVVIILNSAPDSGTELVEPIYHATVAASMDYRVEVILAGRAGELAIRGVANKIASPRKPDETIHDLIKEAYQSGVVFKASKFVVQKWGDNLIAEISEVVSGGYIIGEIMNPSVTTLTY</sequence>
<dbReference type="OrthoDB" id="7932267at2"/>
<reference evidence="1 2" key="1">
    <citation type="submission" date="2018-06" db="EMBL/GenBank/DDBJ databases">
        <authorList>
            <consortium name="Pathogen Informatics"/>
            <person name="Doyle S."/>
        </authorList>
    </citation>
    <scope>NUCLEOTIDE SEQUENCE [LARGE SCALE GENOMIC DNA]</scope>
    <source>
        <strain evidence="1 2">NCTC13337</strain>
    </source>
</reference>
<accession>A0A380N0C9</accession>
<evidence type="ECO:0000313" key="1">
    <source>
        <dbReference type="EMBL" id="SUO97978.1"/>
    </source>
</evidence>
<evidence type="ECO:0000313" key="2">
    <source>
        <dbReference type="Proteomes" id="UP000254601"/>
    </source>
</evidence>
<proteinExistence type="predicted"/>
<dbReference type="Proteomes" id="UP000254601">
    <property type="component" value="Unassembled WGS sequence"/>
</dbReference>
<dbReference type="SUPFAM" id="SSF75169">
    <property type="entry name" value="DsrEFH-like"/>
    <property type="match status" value="1"/>
</dbReference>
<keyword evidence="2" id="KW-1185">Reference proteome</keyword>
<organism evidence="1 2">
    <name type="scientific">Suttonella ornithocola</name>
    <dbReference type="NCBI Taxonomy" id="279832"/>
    <lineage>
        <taxon>Bacteria</taxon>
        <taxon>Pseudomonadati</taxon>
        <taxon>Pseudomonadota</taxon>
        <taxon>Gammaproteobacteria</taxon>
        <taxon>Cardiobacteriales</taxon>
        <taxon>Cardiobacteriaceae</taxon>
        <taxon>Suttonella</taxon>
    </lineage>
</organism>
<dbReference type="AlphaFoldDB" id="A0A380N0C9"/>
<dbReference type="RefSeq" id="WP_072576828.1">
    <property type="nucleotide sequence ID" value="NZ_LWHB01000106.1"/>
</dbReference>
<gene>
    <name evidence="1" type="ORF">NCTC13337_02714</name>
</gene>
<dbReference type="InterPro" id="IPR027396">
    <property type="entry name" value="DsrEFH-like"/>
</dbReference>